<dbReference type="SUPFAM" id="SSF53474">
    <property type="entry name" value="alpha/beta-Hydrolases"/>
    <property type="match status" value="1"/>
</dbReference>
<dbReference type="PANTHER" id="PTHR48098">
    <property type="entry name" value="ENTEROCHELIN ESTERASE-RELATED"/>
    <property type="match status" value="1"/>
</dbReference>
<dbReference type="Pfam" id="PF00756">
    <property type="entry name" value="Esterase"/>
    <property type="match status" value="1"/>
</dbReference>
<gene>
    <name evidence="1" type="ORF">BU072_11375</name>
</gene>
<dbReference type="EMBL" id="PZFK01000028">
    <property type="protein sequence ID" value="PTI28447.1"/>
    <property type="molecule type" value="Genomic_DNA"/>
</dbReference>
<sequence>MQDVQKILWNDRLLTIAMPIGYDEENPKPFTTVFVQDGDDLFSEHIKNNPKNIMFVGLEPVERNREYTPWEADVEQAHYAGEAEQYLDLLEFELIPFLKENYHIFDEAEYLAIGGGSFGALVSLYALLTRPHIFGHYILISASMWYPNFVGFINSSNEIEYPRHVYWYVGEQEGAEYTNILRNMVPDTYEAVELLKGKLAHPESSLTFVTQPDGIHRQEYFEKYFDKAVNDLF</sequence>
<dbReference type="AlphaFoldDB" id="A0A2T4PR34"/>
<evidence type="ECO:0000313" key="1">
    <source>
        <dbReference type="EMBL" id="PTI28447.1"/>
    </source>
</evidence>
<evidence type="ECO:0000313" key="2">
    <source>
        <dbReference type="Proteomes" id="UP000241209"/>
    </source>
</evidence>
<dbReference type="InterPro" id="IPR029058">
    <property type="entry name" value="AB_hydrolase_fold"/>
</dbReference>
<dbReference type="GO" id="GO:0016787">
    <property type="term" value="F:hydrolase activity"/>
    <property type="evidence" value="ECO:0007669"/>
    <property type="project" value="UniProtKB-KW"/>
</dbReference>
<organism evidence="1 2">
    <name type="scientific">Mammaliicoccus vitulinus</name>
    <dbReference type="NCBI Taxonomy" id="71237"/>
    <lineage>
        <taxon>Bacteria</taxon>
        <taxon>Bacillati</taxon>
        <taxon>Bacillota</taxon>
        <taxon>Bacilli</taxon>
        <taxon>Bacillales</taxon>
        <taxon>Staphylococcaceae</taxon>
        <taxon>Mammaliicoccus</taxon>
    </lineage>
</organism>
<reference evidence="1 2" key="1">
    <citation type="journal article" date="2016" name="Front. Microbiol.">
        <title>Comprehensive Phylogenetic Analysis of Bovine Non-aureus Staphylococci Species Based on Whole-Genome Sequencing.</title>
        <authorList>
            <person name="Naushad S."/>
            <person name="Barkema H.W."/>
            <person name="Luby C."/>
            <person name="Condas L.A."/>
            <person name="Nobrega D.B."/>
            <person name="Carson D.A."/>
            <person name="De Buck J."/>
        </authorList>
    </citation>
    <scope>NUCLEOTIDE SEQUENCE [LARGE SCALE GENOMIC DNA]</scope>
    <source>
        <strain evidence="1 2">SNUC 2204</strain>
    </source>
</reference>
<dbReference type="InterPro" id="IPR050583">
    <property type="entry name" value="Mycobacterial_A85_antigen"/>
</dbReference>
<dbReference type="RefSeq" id="WP_107557251.1">
    <property type="nucleotide sequence ID" value="NZ_PZFK01000028.1"/>
</dbReference>
<protein>
    <submittedName>
        <fullName evidence="1">Alpha/beta hydrolase</fullName>
    </submittedName>
</protein>
<dbReference type="PANTHER" id="PTHR48098:SF6">
    <property type="entry name" value="FERRI-BACILLIBACTIN ESTERASE BESA"/>
    <property type="match status" value="1"/>
</dbReference>
<dbReference type="Gene3D" id="3.40.50.1820">
    <property type="entry name" value="alpha/beta hydrolase"/>
    <property type="match status" value="1"/>
</dbReference>
<keyword evidence="1" id="KW-0378">Hydrolase</keyword>
<accession>A0A2T4PR34</accession>
<name>A0A2T4PR34_9STAP</name>
<proteinExistence type="predicted"/>
<dbReference type="Proteomes" id="UP000241209">
    <property type="component" value="Unassembled WGS sequence"/>
</dbReference>
<comment type="caution">
    <text evidence="1">The sequence shown here is derived from an EMBL/GenBank/DDBJ whole genome shotgun (WGS) entry which is preliminary data.</text>
</comment>
<dbReference type="STRING" id="1167632.GCA_000286335_00513"/>
<dbReference type="InterPro" id="IPR000801">
    <property type="entry name" value="Esterase-like"/>
</dbReference>